<keyword evidence="2" id="KW-0521">NADP</keyword>
<feature type="domain" description="NmrA-like" evidence="3">
    <location>
        <begin position="5"/>
        <end position="261"/>
    </location>
</feature>
<accession>A0A2J6SAD5</accession>
<protein>
    <submittedName>
        <fullName evidence="4">NAD(P)-binding protein</fullName>
    </submittedName>
</protein>
<dbReference type="PANTHER" id="PTHR42748">
    <property type="entry name" value="NITROGEN METABOLITE REPRESSION PROTEIN NMRA FAMILY MEMBER"/>
    <property type="match status" value="1"/>
</dbReference>
<dbReference type="InterPro" id="IPR036291">
    <property type="entry name" value="NAD(P)-bd_dom_sf"/>
</dbReference>
<dbReference type="PANTHER" id="PTHR42748:SF14">
    <property type="entry name" value="SNOAL-LIKE DOMAIN-CONTAINING PROTEIN"/>
    <property type="match status" value="1"/>
</dbReference>
<sequence>MSTPKQTVLIIGGTGAQGTPVVQELSKTNAYTIHVLTRTPTSPSTVKLSSLPNVTIIPGSGYNEATLHSAFKGIDIAFINLNGFAIGEKAELYWGIRLFELAAEHRVKHFIWASLPSSYKLSGYNPIFRTGHFDGKAKVADWISAQVIGDGGMRWSILASCMYLETFSEMLAPSKEVLDGEEITVFKAPVGGGQPPMIYLEDLGRYARWIVENPERSAGLNLRIATANVGWEEVARAFTETTGRKAVFRDLSLDEYFASGVFGNADRKVGHSVGYEDETLQTYRENFSGFWNTWKEDALKMSEENFKLLDEILPGRVRSVEEWMKLTGYNGERGNVLKDYADAGRKKPQ</sequence>
<proteinExistence type="inferred from homology"/>
<keyword evidence="5" id="KW-1185">Reference proteome</keyword>
<evidence type="ECO:0000313" key="4">
    <source>
        <dbReference type="EMBL" id="PMD47734.1"/>
    </source>
</evidence>
<evidence type="ECO:0000313" key="5">
    <source>
        <dbReference type="Proteomes" id="UP000235786"/>
    </source>
</evidence>
<dbReference type="OrthoDB" id="300709at2759"/>
<dbReference type="STRING" id="1149755.A0A2J6SAD5"/>
<evidence type="ECO:0000259" key="3">
    <source>
        <dbReference type="Pfam" id="PF05368"/>
    </source>
</evidence>
<dbReference type="Proteomes" id="UP000235786">
    <property type="component" value="Unassembled WGS sequence"/>
</dbReference>
<dbReference type="InterPro" id="IPR051164">
    <property type="entry name" value="NmrA-like_oxidored"/>
</dbReference>
<comment type="similarity">
    <text evidence="1">Belongs to the NmrA-type oxidoreductase family.</text>
</comment>
<dbReference type="AlphaFoldDB" id="A0A2J6SAD5"/>
<organism evidence="4 5">
    <name type="scientific">Hyaloscypha variabilis (strain UAMH 11265 / GT02V1 / F)</name>
    <name type="common">Meliniomyces variabilis</name>
    <dbReference type="NCBI Taxonomy" id="1149755"/>
    <lineage>
        <taxon>Eukaryota</taxon>
        <taxon>Fungi</taxon>
        <taxon>Dikarya</taxon>
        <taxon>Ascomycota</taxon>
        <taxon>Pezizomycotina</taxon>
        <taxon>Leotiomycetes</taxon>
        <taxon>Helotiales</taxon>
        <taxon>Hyaloscyphaceae</taxon>
        <taxon>Hyaloscypha</taxon>
        <taxon>Hyaloscypha variabilis</taxon>
    </lineage>
</organism>
<dbReference type="InterPro" id="IPR008030">
    <property type="entry name" value="NmrA-like"/>
</dbReference>
<dbReference type="GO" id="GO:0005634">
    <property type="term" value="C:nucleus"/>
    <property type="evidence" value="ECO:0007669"/>
    <property type="project" value="TreeGrafter"/>
</dbReference>
<dbReference type="Gene3D" id="3.40.50.720">
    <property type="entry name" value="NAD(P)-binding Rossmann-like Domain"/>
    <property type="match status" value="1"/>
</dbReference>
<gene>
    <name evidence="4" type="ORF">L207DRAFT_628327</name>
</gene>
<dbReference type="SUPFAM" id="SSF51735">
    <property type="entry name" value="NAD(P)-binding Rossmann-fold domains"/>
    <property type="match status" value="1"/>
</dbReference>
<evidence type="ECO:0000256" key="1">
    <source>
        <dbReference type="ARBA" id="ARBA00006328"/>
    </source>
</evidence>
<evidence type="ECO:0000256" key="2">
    <source>
        <dbReference type="ARBA" id="ARBA00022857"/>
    </source>
</evidence>
<name>A0A2J6SAD5_HYAVF</name>
<reference evidence="4 5" key="1">
    <citation type="submission" date="2016-04" db="EMBL/GenBank/DDBJ databases">
        <title>A degradative enzymes factory behind the ericoid mycorrhizal symbiosis.</title>
        <authorList>
            <consortium name="DOE Joint Genome Institute"/>
            <person name="Martino E."/>
            <person name="Morin E."/>
            <person name="Grelet G."/>
            <person name="Kuo A."/>
            <person name="Kohler A."/>
            <person name="Daghino S."/>
            <person name="Barry K."/>
            <person name="Choi C."/>
            <person name="Cichocki N."/>
            <person name="Clum A."/>
            <person name="Copeland A."/>
            <person name="Hainaut M."/>
            <person name="Haridas S."/>
            <person name="Labutti K."/>
            <person name="Lindquist E."/>
            <person name="Lipzen A."/>
            <person name="Khouja H.-R."/>
            <person name="Murat C."/>
            <person name="Ohm R."/>
            <person name="Olson A."/>
            <person name="Spatafora J."/>
            <person name="Veneault-Fourrey C."/>
            <person name="Henrissat B."/>
            <person name="Grigoriev I."/>
            <person name="Martin F."/>
            <person name="Perotto S."/>
        </authorList>
    </citation>
    <scope>NUCLEOTIDE SEQUENCE [LARGE SCALE GENOMIC DNA]</scope>
    <source>
        <strain evidence="4 5">F</strain>
    </source>
</reference>
<dbReference type="EMBL" id="KZ613938">
    <property type="protein sequence ID" value="PMD47734.1"/>
    <property type="molecule type" value="Genomic_DNA"/>
</dbReference>
<dbReference type="Pfam" id="PF05368">
    <property type="entry name" value="NmrA"/>
    <property type="match status" value="1"/>
</dbReference>